<dbReference type="AlphaFoldDB" id="A0A2S8SP86"/>
<dbReference type="GO" id="GO:0046872">
    <property type="term" value="F:metal ion binding"/>
    <property type="evidence" value="ECO:0007669"/>
    <property type="project" value="UniProtKB-KW"/>
</dbReference>
<name>A0A2S8SP86_9BACT</name>
<dbReference type="Proteomes" id="UP000237684">
    <property type="component" value="Unassembled WGS sequence"/>
</dbReference>
<dbReference type="PANTHER" id="PTHR22789">
    <property type="entry name" value="FUCULOSE PHOSPHATE ALDOLASE"/>
    <property type="match status" value="1"/>
</dbReference>
<dbReference type="GO" id="GO:0019323">
    <property type="term" value="P:pentose catabolic process"/>
    <property type="evidence" value="ECO:0007669"/>
    <property type="project" value="TreeGrafter"/>
</dbReference>
<accession>A0A2S8SP86</accession>
<dbReference type="InParanoid" id="A0A2S8SP86"/>
<comment type="caution">
    <text evidence="4">The sequence shown here is derived from an EMBL/GenBank/DDBJ whole genome shotgun (WGS) entry which is preliminary data.</text>
</comment>
<evidence type="ECO:0000259" key="3">
    <source>
        <dbReference type="SMART" id="SM01007"/>
    </source>
</evidence>
<dbReference type="GO" id="GO:0005829">
    <property type="term" value="C:cytosol"/>
    <property type="evidence" value="ECO:0007669"/>
    <property type="project" value="TreeGrafter"/>
</dbReference>
<dbReference type="Pfam" id="PF00596">
    <property type="entry name" value="Aldolase_II"/>
    <property type="match status" value="1"/>
</dbReference>
<feature type="domain" description="Class II aldolase/adducin N-terminal" evidence="3">
    <location>
        <begin position="5"/>
        <end position="215"/>
    </location>
</feature>
<dbReference type="RefSeq" id="WP_106381238.1">
    <property type="nucleotide sequence ID" value="NZ_NIGF01000027.1"/>
</dbReference>
<evidence type="ECO:0000313" key="4">
    <source>
        <dbReference type="EMBL" id="PQV62596.1"/>
    </source>
</evidence>
<dbReference type="EMBL" id="NIGF01000027">
    <property type="protein sequence ID" value="PQV62596.1"/>
    <property type="molecule type" value="Genomic_DNA"/>
</dbReference>
<dbReference type="InterPro" id="IPR001303">
    <property type="entry name" value="Aldolase_II/adducin_N"/>
</dbReference>
<evidence type="ECO:0000256" key="1">
    <source>
        <dbReference type="ARBA" id="ARBA00022723"/>
    </source>
</evidence>
<proteinExistence type="predicted"/>
<keyword evidence="5" id="KW-1185">Reference proteome</keyword>
<keyword evidence="1" id="KW-0479">Metal-binding</keyword>
<dbReference type="GO" id="GO:0016832">
    <property type="term" value="F:aldehyde-lyase activity"/>
    <property type="evidence" value="ECO:0007669"/>
    <property type="project" value="TreeGrafter"/>
</dbReference>
<evidence type="ECO:0000313" key="5">
    <source>
        <dbReference type="Proteomes" id="UP000237684"/>
    </source>
</evidence>
<organism evidence="4 5">
    <name type="scientific">Abditibacterium utsteinense</name>
    <dbReference type="NCBI Taxonomy" id="1960156"/>
    <lineage>
        <taxon>Bacteria</taxon>
        <taxon>Pseudomonadati</taxon>
        <taxon>Abditibacteriota</taxon>
        <taxon>Abditibacteriia</taxon>
        <taxon>Abditibacteriales</taxon>
        <taxon>Abditibacteriaceae</taxon>
        <taxon>Abditibacterium</taxon>
    </lineage>
</organism>
<dbReference type="Gene3D" id="3.40.225.10">
    <property type="entry name" value="Class II aldolase/adducin N-terminal domain"/>
    <property type="match status" value="1"/>
</dbReference>
<protein>
    <submittedName>
        <fullName evidence="4">Class II Aldolase and Adducin N-terminal domain-containing protein</fullName>
    </submittedName>
</protein>
<evidence type="ECO:0000256" key="2">
    <source>
        <dbReference type="ARBA" id="ARBA00023239"/>
    </source>
</evidence>
<dbReference type="SMART" id="SM01007">
    <property type="entry name" value="Aldolase_II"/>
    <property type="match status" value="1"/>
</dbReference>
<gene>
    <name evidence="4" type="ORF">B1R32_1278</name>
</gene>
<dbReference type="PANTHER" id="PTHR22789:SF0">
    <property type="entry name" value="3-OXO-TETRONATE 4-PHOSPHATE DECARBOXYLASE-RELATED"/>
    <property type="match status" value="1"/>
</dbReference>
<dbReference type="InterPro" id="IPR050197">
    <property type="entry name" value="Aldolase_class_II_sugar_metab"/>
</dbReference>
<dbReference type="InterPro" id="IPR036409">
    <property type="entry name" value="Aldolase_II/adducin_N_sf"/>
</dbReference>
<dbReference type="SUPFAM" id="SSF53639">
    <property type="entry name" value="AraD/HMP-PK domain-like"/>
    <property type="match status" value="1"/>
</dbReference>
<sequence length="249" mass="27015">MQSIPLVLELSHQLGGEARGFAILGEGNTSARLDAEFFAVKASGSNLATLAKTDLAHCRFDVLLPLLESEPLSDEATDEAMLAARADESQKKPSTEALFHAYLLTLPEVGFVGHTHPVAVNGLLCGPRASQFARHRLFPDHIVCCGLEDVLVPYCNPGVPLARAIRERVEEWMARHQRAPRTILLENHGLIALGKTADAVLATTLMAEKAARIFLGACCSGEPRFLTPEQAAYIAGWSAEHYRQRVLGV</sequence>
<keyword evidence="2" id="KW-0456">Lyase</keyword>
<dbReference type="OrthoDB" id="9774430at2"/>
<reference evidence="4 5" key="1">
    <citation type="journal article" date="2018" name="Syst. Appl. Microbiol.">
        <title>Abditibacterium utsteinense sp. nov., the first cultivated member of candidate phylum FBP, isolated from ice-free Antarctic soil samples.</title>
        <authorList>
            <person name="Tahon G."/>
            <person name="Tytgat B."/>
            <person name="Lebbe L."/>
            <person name="Carlier A."/>
            <person name="Willems A."/>
        </authorList>
    </citation>
    <scope>NUCLEOTIDE SEQUENCE [LARGE SCALE GENOMIC DNA]</scope>
    <source>
        <strain evidence="4 5">LMG 29911</strain>
    </source>
</reference>